<comment type="caution">
    <text evidence="1">The sequence shown here is derived from an EMBL/GenBank/DDBJ whole genome shotgun (WGS) entry which is preliminary data.</text>
</comment>
<evidence type="ECO:0000313" key="2">
    <source>
        <dbReference type="Proteomes" id="UP001054945"/>
    </source>
</evidence>
<proteinExistence type="predicted"/>
<gene>
    <name evidence="1" type="ORF">CEXT_50241</name>
</gene>
<dbReference type="EMBL" id="BPLR01020728">
    <property type="protein sequence ID" value="GIX81933.1"/>
    <property type="molecule type" value="Genomic_DNA"/>
</dbReference>
<accession>A0AAV4NDH1</accession>
<sequence>MEKESDIFYLRKQSINTQSRENVVSQNFVKYTTVELSTALKNNAIDYFIDSHANGYDKKLESSKESDAEPFTEVKTKSRRRKLLEYECTDEILNAVCPEKDLKIFCPM</sequence>
<organism evidence="1 2">
    <name type="scientific">Caerostris extrusa</name>
    <name type="common">Bark spider</name>
    <name type="synonym">Caerostris bankana</name>
    <dbReference type="NCBI Taxonomy" id="172846"/>
    <lineage>
        <taxon>Eukaryota</taxon>
        <taxon>Metazoa</taxon>
        <taxon>Ecdysozoa</taxon>
        <taxon>Arthropoda</taxon>
        <taxon>Chelicerata</taxon>
        <taxon>Arachnida</taxon>
        <taxon>Araneae</taxon>
        <taxon>Araneomorphae</taxon>
        <taxon>Entelegynae</taxon>
        <taxon>Araneoidea</taxon>
        <taxon>Araneidae</taxon>
        <taxon>Caerostris</taxon>
    </lineage>
</organism>
<keyword evidence="2" id="KW-1185">Reference proteome</keyword>
<reference evidence="1 2" key="1">
    <citation type="submission" date="2021-06" db="EMBL/GenBank/DDBJ databases">
        <title>Caerostris extrusa draft genome.</title>
        <authorList>
            <person name="Kono N."/>
            <person name="Arakawa K."/>
        </authorList>
    </citation>
    <scope>NUCLEOTIDE SEQUENCE [LARGE SCALE GENOMIC DNA]</scope>
</reference>
<name>A0AAV4NDH1_CAEEX</name>
<evidence type="ECO:0000313" key="1">
    <source>
        <dbReference type="EMBL" id="GIX81933.1"/>
    </source>
</evidence>
<dbReference type="AlphaFoldDB" id="A0AAV4NDH1"/>
<protein>
    <submittedName>
        <fullName evidence="1">Uncharacterized protein</fullName>
    </submittedName>
</protein>
<dbReference type="Proteomes" id="UP001054945">
    <property type="component" value="Unassembled WGS sequence"/>
</dbReference>